<dbReference type="UniPathway" id="UPA00253">
    <property type="reaction ID" value="UER00332"/>
</dbReference>
<evidence type="ECO:0000256" key="6">
    <source>
        <dbReference type="ARBA" id="ARBA00022723"/>
    </source>
</evidence>
<dbReference type="eggNOG" id="COG1057">
    <property type="taxonomic scope" value="Bacteria"/>
</dbReference>
<dbReference type="SUPFAM" id="SSF109604">
    <property type="entry name" value="HD-domain/PDEase-like"/>
    <property type="match status" value="1"/>
</dbReference>
<dbReference type="EC" id="2.7.7.18" evidence="14"/>
<dbReference type="InterPro" id="IPR005249">
    <property type="entry name" value="YqeK"/>
</dbReference>
<dbReference type="SUPFAM" id="SSF52374">
    <property type="entry name" value="Nucleotidylyl transferase"/>
    <property type="match status" value="1"/>
</dbReference>
<dbReference type="PANTHER" id="PTHR39321:SF3">
    <property type="entry name" value="PHOSPHOPANTETHEINE ADENYLYLTRANSFERASE"/>
    <property type="match status" value="1"/>
</dbReference>
<dbReference type="Proteomes" id="UP000008812">
    <property type="component" value="Chromosome"/>
</dbReference>
<evidence type="ECO:0000256" key="7">
    <source>
        <dbReference type="ARBA" id="ARBA00022741"/>
    </source>
</evidence>
<dbReference type="CDD" id="cd02165">
    <property type="entry name" value="NMNAT"/>
    <property type="match status" value="1"/>
</dbReference>
<dbReference type="STRING" id="243272.MARTH_orf187"/>
<evidence type="ECO:0000256" key="14">
    <source>
        <dbReference type="HAMAP-Rule" id="MF_00244"/>
    </source>
</evidence>
<dbReference type="GO" id="GO:0005524">
    <property type="term" value="F:ATP binding"/>
    <property type="evidence" value="ECO:0007669"/>
    <property type="project" value="UniProtKB-KW"/>
</dbReference>
<dbReference type="Gene3D" id="1.10.3210.10">
    <property type="entry name" value="Hypothetical protein af1432"/>
    <property type="match status" value="1"/>
</dbReference>
<dbReference type="Gene3D" id="3.40.50.620">
    <property type="entry name" value="HUPs"/>
    <property type="match status" value="1"/>
</dbReference>
<evidence type="ECO:0000256" key="9">
    <source>
        <dbReference type="ARBA" id="ARBA00022840"/>
    </source>
</evidence>
<keyword evidence="3 14" id="KW-0662">Pyridine nucleotide biosynthesis</keyword>
<comment type="catalytic activity">
    <reaction evidence="12 14">
        <text>nicotinate beta-D-ribonucleotide + ATP + H(+) = deamido-NAD(+) + diphosphate</text>
        <dbReference type="Rhea" id="RHEA:22860"/>
        <dbReference type="ChEBI" id="CHEBI:15378"/>
        <dbReference type="ChEBI" id="CHEBI:30616"/>
        <dbReference type="ChEBI" id="CHEBI:33019"/>
        <dbReference type="ChEBI" id="CHEBI:57502"/>
        <dbReference type="ChEBI" id="CHEBI:58437"/>
        <dbReference type="EC" id="2.7.7.18"/>
    </reaction>
</comment>
<dbReference type="GO" id="GO:0009435">
    <property type="term" value="P:NAD+ biosynthetic process"/>
    <property type="evidence" value="ECO:0007669"/>
    <property type="project" value="UniProtKB-UniRule"/>
</dbReference>
<dbReference type="Pfam" id="PF01467">
    <property type="entry name" value="CTP_transf_like"/>
    <property type="match status" value="1"/>
</dbReference>
<keyword evidence="17" id="KW-1185">Reference proteome</keyword>
<evidence type="ECO:0000256" key="11">
    <source>
        <dbReference type="ARBA" id="ARBA00023027"/>
    </source>
</evidence>
<keyword evidence="10" id="KW-0408">Iron</keyword>
<dbReference type="NCBIfam" id="TIGR00482">
    <property type="entry name" value="nicotinate (nicotinamide) nucleotide adenylyltransferase"/>
    <property type="match status" value="1"/>
</dbReference>
<dbReference type="InterPro" id="IPR004821">
    <property type="entry name" value="Cyt_trans-like"/>
</dbReference>
<dbReference type="GO" id="GO:0004515">
    <property type="term" value="F:nicotinate-nucleotide adenylyltransferase activity"/>
    <property type="evidence" value="ECO:0007669"/>
    <property type="project" value="UniProtKB-UniRule"/>
</dbReference>
<dbReference type="PANTHER" id="PTHR39321">
    <property type="entry name" value="NICOTINATE-NUCLEOTIDE ADENYLYLTRANSFERASE-RELATED"/>
    <property type="match status" value="1"/>
</dbReference>
<dbReference type="NCBIfam" id="TIGR00488">
    <property type="entry name" value="bis(5'-nucleosyl)-tetraphosphatase (symmetrical) YqeK"/>
    <property type="match status" value="1"/>
</dbReference>
<reference evidence="16 17" key="1">
    <citation type="journal article" date="2008" name="Infect. Immun.">
        <title>Genome of Mycoplasma arthritidis.</title>
        <authorList>
            <person name="Dybvig K."/>
            <person name="Zuhua C."/>
            <person name="Lao P."/>
            <person name="Jordan D.S."/>
            <person name="French C.T."/>
            <person name="Tu A.H."/>
            <person name="Loraine A.E."/>
        </authorList>
    </citation>
    <scope>NUCLEOTIDE SEQUENCE [LARGE SCALE GENOMIC DNA]</scope>
    <source>
        <strain evidence="16 17">158L3-1</strain>
    </source>
</reference>
<dbReference type="GO" id="GO:0046872">
    <property type="term" value="F:metal ion binding"/>
    <property type="evidence" value="ECO:0007669"/>
    <property type="project" value="UniProtKB-KW"/>
</dbReference>
<dbReference type="HOGENOM" id="CLU_050191_0_0_14"/>
<evidence type="ECO:0000313" key="16">
    <source>
        <dbReference type="EMBL" id="ACF07110.1"/>
    </source>
</evidence>
<dbReference type="InterPro" id="IPR006674">
    <property type="entry name" value="HD_domain"/>
</dbReference>
<comment type="function">
    <text evidence="1 14">Catalyzes the reversible adenylation of nicotinate mononucleotide (NaMN) to nicotinic acid adenine dinucleotide (NaAD).</text>
</comment>
<name>B3PM58_META1</name>
<dbReference type="InterPro" id="IPR005248">
    <property type="entry name" value="NadD/NMNAT"/>
</dbReference>
<dbReference type="NCBIfam" id="NF005519">
    <property type="entry name" value="PRK07152.1"/>
    <property type="match status" value="1"/>
</dbReference>
<dbReference type="EMBL" id="CP001047">
    <property type="protein sequence ID" value="ACF07110.1"/>
    <property type="molecule type" value="Genomic_DNA"/>
</dbReference>
<protein>
    <recommendedName>
        <fullName evidence="14">Probable nicotinate-nucleotide adenylyltransferase</fullName>
        <ecNumber evidence="14">2.7.7.18</ecNumber>
    </recommendedName>
    <alternativeName>
        <fullName evidence="14">Deamido-NAD(+) diphosphorylase</fullName>
    </alternativeName>
    <alternativeName>
        <fullName evidence="14">Deamido-NAD(+) pyrophosphorylase</fullName>
    </alternativeName>
    <alternativeName>
        <fullName evidence="14">Nicotinate mononucleotide adenylyltransferase</fullName>
        <shortName evidence="14">NaMN adenylyltransferase</shortName>
    </alternativeName>
</protein>
<organism evidence="16 17">
    <name type="scientific">Metamycoplasma arthritidis (strain 158L3-1)</name>
    <name type="common">Mycoplasma arthritidis</name>
    <dbReference type="NCBI Taxonomy" id="243272"/>
    <lineage>
        <taxon>Bacteria</taxon>
        <taxon>Bacillati</taxon>
        <taxon>Mycoplasmatota</taxon>
        <taxon>Mycoplasmoidales</taxon>
        <taxon>Metamycoplasmataceae</taxon>
        <taxon>Metamycoplasma</taxon>
    </lineage>
</organism>
<keyword evidence="7 14" id="KW-0547">Nucleotide-binding</keyword>
<evidence type="ECO:0000256" key="8">
    <source>
        <dbReference type="ARBA" id="ARBA00022801"/>
    </source>
</evidence>
<proteinExistence type="inferred from homology"/>
<dbReference type="GO" id="GO:0008803">
    <property type="term" value="F:bis(5'-nucleosyl)-tetraphosphatase (symmetrical) activity"/>
    <property type="evidence" value="ECO:0007669"/>
    <property type="project" value="UniProtKB-EC"/>
</dbReference>
<dbReference type="Pfam" id="PF01966">
    <property type="entry name" value="HD"/>
    <property type="match status" value="1"/>
</dbReference>
<evidence type="ECO:0000259" key="15">
    <source>
        <dbReference type="SMART" id="SM00471"/>
    </source>
</evidence>
<dbReference type="RefSeq" id="WP_012498067.1">
    <property type="nucleotide sequence ID" value="NC_011025.1"/>
</dbReference>
<evidence type="ECO:0000256" key="5">
    <source>
        <dbReference type="ARBA" id="ARBA00022695"/>
    </source>
</evidence>
<comment type="catalytic activity">
    <reaction evidence="13">
        <text>P(1),P(4)-bis(5'-adenosyl) tetraphosphate + H2O = 2 ADP + 2 H(+)</text>
        <dbReference type="Rhea" id="RHEA:24252"/>
        <dbReference type="ChEBI" id="CHEBI:15377"/>
        <dbReference type="ChEBI" id="CHEBI:15378"/>
        <dbReference type="ChEBI" id="CHEBI:58141"/>
        <dbReference type="ChEBI" id="CHEBI:456216"/>
        <dbReference type="EC" id="3.6.1.41"/>
    </reaction>
</comment>
<keyword evidence="9 14" id="KW-0067">ATP-binding</keyword>
<evidence type="ECO:0000256" key="13">
    <source>
        <dbReference type="ARBA" id="ARBA00049417"/>
    </source>
</evidence>
<evidence type="ECO:0000256" key="10">
    <source>
        <dbReference type="ARBA" id="ARBA00023004"/>
    </source>
</evidence>
<dbReference type="KEGG" id="mat:MARTH_orf187"/>
<evidence type="ECO:0000256" key="4">
    <source>
        <dbReference type="ARBA" id="ARBA00022679"/>
    </source>
</evidence>
<keyword evidence="6" id="KW-0479">Metal-binding</keyword>
<keyword evidence="4 14" id="KW-0808">Transferase</keyword>
<keyword evidence="11 14" id="KW-0520">NAD</keyword>
<comment type="similarity">
    <text evidence="14">Belongs to the NadD family.</text>
</comment>
<comment type="pathway">
    <text evidence="2 14">Cofactor biosynthesis; NAD(+) biosynthesis; deamido-NAD(+) from nicotinate D-ribonucleotide: step 1/1.</text>
</comment>
<evidence type="ECO:0000256" key="2">
    <source>
        <dbReference type="ARBA" id="ARBA00005019"/>
    </source>
</evidence>
<evidence type="ECO:0000256" key="3">
    <source>
        <dbReference type="ARBA" id="ARBA00022642"/>
    </source>
</evidence>
<feature type="domain" description="HD/PDEase" evidence="15">
    <location>
        <begin position="190"/>
        <end position="315"/>
    </location>
</feature>
<evidence type="ECO:0000313" key="17">
    <source>
        <dbReference type="Proteomes" id="UP000008812"/>
    </source>
</evidence>
<keyword evidence="8" id="KW-0378">Hydrolase</keyword>
<dbReference type="eggNOG" id="COG1713">
    <property type="taxonomic scope" value="Bacteria"/>
</dbReference>
<sequence length="358" mass="42344">MKIGIFGGSFNPIHKGHILVAKEAIELLNLDCLYFVPAYQNPFRKKDEYVSGEHRINMIKMVLENKMQVCDFEIKRQYKSYTIDTINYFLSKFKDAELYLIVGSDNVNKLNKWKDIDDIAKKAKIVIFNRGNKYSKINIKKYHCLELKNHLYPFSSTAYKQGNLNQVEAIVQEYIGKHWLYIADIAKNTMDIERFKHLRFTAEFAVKLAKATNYDVKEAYRAGFMHDITKRWEQQQAYDFLAKYGLNSNNLPQYMLHQTTGYYFLRDVYKYPNEEVLHAIKVHTSLELELNLLDKIIFVADKICEGRQWNGIQKLRQLCLNSFDEGFREVVKVNLEFIKQKNNSLTKDQIKIYDKWTK</sequence>
<dbReference type="NCBIfam" id="TIGR00125">
    <property type="entry name" value="cyt_tran_rel"/>
    <property type="match status" value="1"/>
</dbReference>
<accession>B3PM58</accession>
<evidence type="ECO:0000256" key="12">
    <source>
        <dbReference type="ARBA" id="ARBA00048721"/>
    </source>
</evidence>
<dbReference type="AlphaFoldDB" id="B3PM58"/>
<gene>
    <name evidence="14" type="primary">nadD</name>
    <name evidence="16" type="ordered locus">MARTH_orf187</name>
</gene>
<dbReference type="InterPro" id="IPR003607">
    <property type="entry name" value="HD/PDEase_dom"/>
</dbReference>
<dbReference type="InterPro" id="IPR014729">
    <property type="entry name" value="Rossmann-like_a/b/a_fold"/>
</dbReference>
<evidence type="ECO:0000256" key="1">
    <source>
        <dbReference type="ARBA" id="ARBA00002324"/>
    </source>
</evidence>
<dbReference type="HAMAP" id="MF_00244">
    <property type="entry name" value="NaMN_adenylyltr"/>
    <property type="match status" value="1"/>
</dbReference>
<dbReference type="SMART" id="SM00471">
    <property type="entry name" value="HDc"/>
    <property type="match status" value="1"/>
</dbReference>
<keyword evidence="5 14" id="KW-0548">Nucleotidyltransferase</keyword>